<dbReference type="AlphaFoldDB" id="Q8WS55"/>
<keyword evidence="2" id="KW-1133">Transmembrane helix</keyword>
<proteinExistence type="predicted"/>
<organism evidence="3">
    <name type="scientific">Oikopleura dioica</name>
    <name type="common">Tunicate</name>
    <dbReference type="NCBI Taxonomy" id="34765"/>
    <lineage>
        <taxon>Eukaryota</taxon>
        <taxon>Metazoa</taxon>
        <taxon>Chordata</taxon>
        <taxon>Tunicata</taxon>
        <taxon>Appendicularia</taxon>
        <taxon>Copelata</taxon>
        <taxon>Oikopleuridae</taxon>
        <taxon>Oikopleura</taxon>
    </lineage>
</organism>
<gene>
    <name evidence="3" type="primary">ODG-DC14.1</name>
</gene>
<dbReference type="EMBL" id="AF374372">
    <property type="protein sequence ID" value="AAL56406.1"/>
    <property type="molecule type" value="Genomic_DNA"/>
</dbReference>
<evidence type="ECO:0000313" key="3">
    <source>
        <dbReference type="EMBL" id="AAL56406.1"/>
    </source>
</evidence>
<sequence>MSDRPFCDIVRKRVQDEMRKKRRLKPVTDSSDNFSSEEDNQSRHRTPVQKPRVIPPRESPFLNILKNRNTTIDKELPRLNLSSRLPETTGKHKKSRKTPETSHSNPHDPASSDDDETVSRVISEADSEESVYEEIPSLPDERVGDDDEYACTAVGKDFAGGTHSHIKIGLKIPRSVVFSYLSGKGNPVPIICYEMKTTDGRIKNYYYHLQYNEFKYLDDTLSIGQYRCKHKKCVGSETFWATQRNILVPNDKGGYRVDPCYTRNYFGIVRPVLPIGTSFRKRKEIVHKCVPMTIDDVAETECRETLLEYADQLKETVNEGTVQRVVQTVSTKYPNWVPRLDTFQYLEKIRNRHNNQRARNSCVHARDPEFPLVPKHLGCLKYNVDGAMKEARWPIYQDEEMAICELFTQYLEMKKRLLSLFVLMADGTFVSSGCFRQLLTIMCDIKNDVGTVRKTLVYACYTMSKTKVCYRAAFKIIYNHLCEQLGITFNQIHLQCDAEVSMFLGIEEILAVYNCQLSTAINSIKQFRLKPEHRLNQSREITTSQPSISENTPTHHCRSIKITFEAHIMGGMYSSPIKFVTNSELYNTNVGLGNVIKYQGGENAAASPSILTTVSVYADDKTKNDCTTIEADKKIITLALGSLSLILTVLLILTMVGWKRASRRAIKSLQSANQDHNRFDDNITVKSTCKREEELFNLNHEGLPTYTQLSPRRSS</sequence>
<accession>Q8WS55</accession>
<reference evidence="3" key="1">
    <citation type="submission" date="2001-04" db="EMBL/GenBank/DDBJ databases">
        <title>The marine chordate Oikopleura dioica has a miniature genome.</title>
        <authorList>
            <person name="Seo H.-C."/>
            <person name="Kube M."/>
            <person name="Edvardsen R.B."/>
            <person name="Jensen M.F."/>
            <person name="Beck A."/>
            <person name="Spriet E."/>
            <person name="Gorsky G."/>
            <person name="Thompson E.M."/>
            <person name="Lehrach R."/>
            <person name="Reinhardt H."/>
            <person name="Chourrout D."/>
        </authorList>
    </citation>
    <scope>NUCLEOTIDE SEQUENCE</scope>
</reference>
<keyword evidence="2" id="KW-0812">Transmembrane</keyword>
<keyword evidence="2" id="KW-0472">Membrane</keyword>
<evidence type="ECO:0000256" key="1">
    <source>
        <dbReference type="SAM" id="MobiDB-lite"/>
    </source>
</evidence>
<protein>
    <submittedName>
        <fullName evidence="3">Uncharacterized protein ODG-DC14.1</fullName>
    </submittedName>
</protein>
<name>Q8WS55_OIKDI</name>
<feature type="transmembrane region" description="Helical" evidence="2">
    <location>
        <begin position="635"/>
        <end position="658"/>
    </location>
</feature>
<evidence type="ECO:0000256" key="2">
    <source>
        <dbReference type="SAM" id="Phobius"/>
    </source>
</evidence>
<feature type="region of interest" description="Disordered" evidence="1">
    <location>
        <begin position="17"/>
        <end position="144"/>
    </location>
</feature>